<sequence length="265" mass="30288">MLKKLYLLGLGLILPLIPLSVFAWGVTGHRIVAEIAYRHLTPKALKAVQAILGKESMAMVSTWPDYIKSDTTHRFDSRYSWHFVDFPAHVDKAGIEATLKTVKKENLYDETEALISELKSKKGTKEEQWLAMTYLIHMIGDMHQPLHVGRDEDQGGNKIPVMWFGNQSNLHRVWDEQLIDFQQLSYTEYTAALDTADAAQIKGMQSGSVKDWLYESNQLADKVYDKTQANEKLSYKYNYVFVKDLNSQLLKGGLRLAALLNEIYK</sequence>
<dbReference type="SUPFAM" id="SSF48537">
    <property type="entry name" value="Phospholipase C/P1 nuclease"/>
    <property type="match status" value="1"/>
</dbReference>
<accession>A0A1K1P076</accession>
<evidence type="ECO:0000313" key="10">
    <source>
        <dbReference type="Proteomes" id="UP001326715"/>
    </source>
</evidence>
<dbReference type="RefSeq" id="WP_083571422.1">
    <property type="nucleotide sequence ID" value="NZ_CBHWAX010000021.1"/>
</dbReference>
<reference evidence="8 10" key="2">
    <citation type="submission" date="2023-11" db="EMBL/GenBank/DDBJ databases">
        <title>MicrobeMod: A computational toolkit for identifying prokaryotic methylation and restriction-modification with nanopore sequencing.</title>
        <authorList>
            <person name="Crits-Christoph A."/>
            <person name="Kang S.C."/>
            <person name="Lee H."/>
            <person name="Ostrov N."/>
        </authorList>
    </citation>
    <scope>NUCLEOTIDE SEQUENCE [LARGE SCALE GENOMIC DNA]</scope>
    <source>
        <strain evidence="8 10">ATCC 23090</strain>
    </source>
</reference>
<evidence type="ECO:0000256" key="5">
    <source>
        <dbReference type="ARBA" id="ARBA00023157"/>
    </source>
</evidence>
<dbReference type="CDD" id="cd11010">
    <property type="entry name" value="S1-P1_nuclease"/>
    <property type="match status" value="1"/>
</dbReference>
<evidence type="ECO:0000313" key="8">
    <source>
        <dbReference type="EMBL" id="WQG87592.1"/>
    </source>
</evidence>
<dbReference type="EMBL" id="FPIZ01000004">
    <property type="protein sequence ID" value="SFW40062.1"/>
    <property type="molecule type" value="Genomic_DNA"/>
</dbReference>
<organism evidence="7 9">
    <name type="scientific">Chitinophaga sancti</name>
    <dbReference type="NCBI Taxonomy" id="1004"/>
    <lineage>
        <taxon>Bacteria</taxon>
        <taxon>Pseudomonadati</taxon>
        <taxon>Bacteroidota</taxon>
        <taxon>Chitinophagia</taxon>
        <taxon>Chitinophagales</taxon>
        <taxon>Chitinophagaceae</taxon>
        <taxon>Chitinophaga</taxon>
    </lineage>
</organism>
<dbReference type="GO" id="GO:0046872">
    <property type="term" value="F:metal ion binding"/>
    <property type="evidence" value="ECO:0007669"/>
    <property type="project" value="UniProtKB-KW"/>
</dbReference>
<dbReference type="GO" id="GO:0003676">
    <property type="term" value="F:nucleic acid binding"/>
    <property type="evidence" value="ECO:0007669"/>
    <property type="project" value="InterPro"/>
</dbReference>
<dbReference type="OrthoDB" id="267579at2"/>
<dbReference type="GO" id="GO:0016788">
    <property type="term" value="F:hydrolase activity, acting on ester bonds"/>
    <property type="evidence" value="ECO:0007669"/>
    <property type="project" value="InterPro"/>
</dbReference>
<keyword evidence="6" id="KW-0325">Glycoprotein</keyword>
<dbReference type="EMBL" id="CP140154">
    <property type="protein sequence ID" value="WQG87592.1"/>
    <property type="molecule type" value="Genomic_DNA"/>
</dbReference>
<evidence type="ECO:0000256" key="1">
    <source>
        <dbReference type="ARBA" id="ARBA00022722"/>
    </source>
</evidence>
<name>A0A1K1P076_9BACT</name>
<evidence type="ECO:0000256" key="4">
    <source>
        <dbReference type="ARBA" id="ARBA00022801"/>
    </source>
</evidence>
<reference evidence="7 9" key="1">
    <citation type="submission" date="2016-11" db="EMBL/GenBank/DDBJ databases">
        <authorList>
            <person name="Jaros S."/>
            <person name="Januszkiewicz K."/>
            <person name="Wedrychowicz H."/>
        </authorList>
    </citation>
    <scope>NUCLEOTIDE SEQUENCE [LARGE SCALE GENOMIC DNA]</scope>
    <source>
        <strain evidence="7 9">DSM 784</strain>
    </source>
</reference>
<dbReference type="GO" id="GO:0004519">
    <property type="term" value="F:endonuclease activity"/>
    <property type="evidence" value="ECO:0007669"/>
    <property type="project" value="UniProtKB-KW"/>
</dbReference>
<keyword evidence="3" id="KW-0255">Endonuclease</keyword>
<keyword evidence="10" id="KW-1185">Reference proteome</keyword>
<dbReference type="InterPro" id="IPR003154">
    <property type="entry name" value="S1/P1nuclease"/>
</dbReference>
<dbReference type="PANTHER" id="PTHR33146">
    <property type="entry name" value="ENDONUCLEASE 4"/>
    <property type="match status" value="1"/>
</dbReference>
<evidence type="ECO:0000256" key="2">
    <source>
        <dbReference type="ARBA" id="ARBA00022723"/>
    </source>
</evidence>
<dbReference type="AlphaFoldDB" id="A0A1K1P076"/>
<dbReference type="PANTHER" id="PTHR33146:SF26">
    <property type="entry name" value="ENDONUCLEASE 4"/>
    <property type="match status" value="1"/>
</dbReference>
<evidence type="ECO:0000256" key="3">
    <source>
        <dbReference type="ARBA" id="ARBA00022759"/>
    </source>
</evidence>
<dbReference type="Proteomes" id="UP000183788">
    <property type="component" value="Unassembled WGS sequence"/>
</dbReference>
<proteinExistence type="predicted"/>
<dbReference type="InterPro" id="IPR008947">
    <property type="entry name" value="PLipase_C/P1_nuclease_dom_sf"/>
</dbReference>
<dbReference type="Proteomes" id="UP001326715">
    <property type="component" value="Chromosome"/>
</dbReference>
<protein>
    <submittedName>
        <fullName evidence="7 8">S1/P1 nuclease</fullName>
    </submittedName>
</protein>
<evidence type="ECO:0000313" key="9">
    <source>
        <dbReference type="Proteomes" id="UP000183788"/>
    </source>
</evidence>
<dbReference type="Gene3D" id="1.10.575.10">
    <property type="entry name" value="P1 Nuclease"/>
    <property type="match status" value="1"/>
</dbReference>
<keyword evidence="1" id="KW-0540">Nuclease</keyword>
<dbReference type="GO" id="GO:0006308">
    <property type="term" value="P:DNA catabolic process"/>
    <property type="evidence" value="ECO:0007669"/>
    <property type="project" value="InterPro"/>
</dbReference>
<keyword evidence="5" id="KW-1015">Disulfide bond</keyword>
<gene>
    <name evidence="7" type="ORF">SAMN05661012_01576</name>
    <name evidence="8" type="ORF">SR876_21950</name>
</gene>
<evidence type="ECO:0000256" key="6">
    <source>
        <dbReference type="ARBA" id="ARBA00023180"/>
    </source>
</evidence>
<keyword evidence="4" id="KW-0378">Hydrolase</keyword>
<evidence type="ECO:0000313" key="7">
    <source>
        <dbReference type="EMBL" id="SFW40062.1"/>
    </source>
</evidence>
<keyword evidence="2" id="KW-0479">Metal-binding</keyword>
<dbReference type="Pfam" id="PF02265">
    <property type="entry name" value="S1-P1_nuclease"/>
    <property type="match status" value="1"/>
</dbReference>
<dbReference type="STRING" id="1004.SAMN05661012_01576"/>